<dbReference type="EC" id="3.1.3.87" evidence="5"/>
<dbReference type="SUPFAM" id="SSF56784">
    <property type="entry name" value="HAD-like"/>
    <property type="match status" value="1"/>
</dbReference>
<dbReference type="NCBIfam" id="TIGR01489">
    <property type="entry name" value="DKMTPPase-SF"/>
    <property type="match status" value="1"/>
</dbReference>
<dbReference type="AlphaFoldDB" id="A0A1J5S851"/>
<keyword evidence="2" id="KW-0479">Metal-binding</keyword>
<evidence type="ECO:0000256" key="4">
    <source>
        <dbReference type="ARBA" id="ARBA00022842"/>
    </source>
</evidence>
<accession>A0A1J5S851</accession>
<evidence type="ECO:0000313" key="5">
    <source>
        <dbReference type="EMBL" id="OIR04487.1"/>
    </source>
</evidence>
<keyword evidence="4" id="KW-0460">Magnesium</keyword>
<dbReference type="PANTHER" id="PTHR43344:SF21">
    <property type="entry name" value="POLYOL PHOSPHATE PHOSPHATASE PYP1"/>
    <property type="match status" value="1"/>
</dbReference>
<dbReference type="InterPro" id="IPR006384">
    <property type="entry name" value="HAD_hydro_PyrdxlP_Pase-like"/>
</dbReference>
<dbReference type="InterPro" id="IPR050582">
    <property type="entry name" value="HAD-like_SerB"/>
</dbReference>
<keyword evidence="3 5" id="KW-0378">Hydrolase</keyword>
<dbReference type="GO" id="GO:0000287">
    <property type="term" value="F:magnesium ion binding"/>
    <property type="evidence" value="ECO:0007669"/>
    <property type="project" value="TreeGrafter"/>
</dbReference>
<dbReference type="InterPro" id="IPR023214">
    <property type="entry name" value="HAD_sf"/>
</dbReference>
<proteinExistence type="predicted"/>
<dbReference type="Pfam" id="PF06888">
    <property type="entry name" value="Put_Phosphatase"/>
    <property type="match status" value="1"/>
</dbReference>
<comment type="cofactor">
    <cofactor evidence="1">
        <name>Mg(2+)</name>
        <dbReference type="ChEBI" id="CHEBI:18420"/>
    </cofactor>
</comment>
<gene>
    <name evidence="5" type="primary">mtnX_1</name>
    <name evidence="5" type="ORF">GALL_134210</name>
</gene>
<reference evidence="5" key="1">
    <citation type="submission" date="2016-10" db="EMBL/GenBank/DDBJ databases">
        <title>Sequence of Gallionella enrichment culture.</title>
        <authorList>
            <person name="Poehlein A."/>
            <person name="Muehling M."/>
            <person name="Daniel R."/>
        </authorList>
    </citation>
    <scope>NUCLEOTIDE SEQUENCE</scope>
</reference>
<dbReference type="GO" id="GO:0006564">
    <property type="term" value="P:L-serine biosynthetic process"/>
    <property type="evidence" value="ECO:0007669"/>
    <property type="project" value="TreeGrafter"/>
</dbReference>
<dbReference type="InterPro" id="IPR016965">
    <property type="entry name" value="Pase_PHOSPHO-typ"/>
</dbReference>
<dbReference type="PANTHER" id="PTHR43344">
    <property type="entry name" value="PHOSPHOSERINE PHOSPHATASE"/>
    <property type="match status" value="1"/>
</dbReference>
<dbReference type="GO" id="GO:0005737">
    <property type="term" value="C:cytoplasm"/>
    <property type="evidence" value="ECO:0007669"/>
    <property type="project" value="TreeGrafter"/>
</dbReference>
<dbReference type="Gene3D" id="3.90.1470.20">
    <property type="match status" value="1"/>
</dbReference>
<evidence type="ECO:0000256" key="1">
    <source>
        <dbReference type="ARBA" id="ARBA00001946"/>
    </source>
</evidence>
<dbReference type="GO" id="GO:0036424">
    <property type="term" value="F:L-phosphoserine phosphatase activity"/>
    <property type="evidence" value="ECO:0007669"/>
    <property type="project" value="TreeGrafter"/>
</dbReference>
<dbReference type="NCBIfam" id="TIGR01488">
    <property type="entry name" value="HAD-SF-IB"/>
    <property type="match status" value="1"/>
</dbReference>
<dbReference type="GO" id="GO:0043716">
    <property type="term" value="F:2-hydroxy-3-keto-5-methylthiopentenyl-1-phosphate phosphatase activity"/>
    <property type="evidence" value="ECO:0007669"/>
    <property type="project" value="UniProtKB-EC"/>
</dbReference>
<evidence type="ECO:0000256" key="2">
    <source>
        <dbReference type="ARBA" id="ARBA00022723"/>
    </source>
</evidence>
<sequence length="230" mass="25918">MLFVIDFDGTLSVGDTVDAMLERFADDRWKDLESDWLNGDITAIDCMKQQLDLVKTDQITLENFFRGIQIDSSFIPFHKHISQFSKVAIVSDGLDHAIDVATHNAKIPKMPIYANKLHFKPNGIEISYPYRNPECKAGNGVCKCQIAEQLSTDVGGPIILVGDGKSDYCLAKHADVVFAKGKLISHCEQENIPFTSFQTFTEVLDIVKQWDIEQQWPDSVTTKTLKYVNK</sequence>
<dbReference type="EMBL" id="MLJW01000057">
    <property type="protein sequence ID" value="OIR04487.1"/>
    <property type="molecule type" value="Genomic_DNA"/>
</dbReference>
<protein>
    <submittedName>
        <fullName evidence="5">2-hydroxy-3-keto-5-methylthiopentenyl-1-phosphate phosphatase</fullName>
        <ecNumber evidence="5">3.1.3.87</ecNumber>
    </submittedName>
</protein>
<dbReference type="Gene3D" id="3.40.50.1000">
    <property type="entry name" value="HAD superfamily/HAD-like"/>
    <property type="match status" value="1"/>
</dbReference>
<evidence type="ECO:0000256" key="3">
    <source>
        <dbReference type="ARBA" id="ARBA00022801"/>
    </source>
</evidence>
<name>A0A1J5S851_9ZZZZ</name>
<organism evidence="5">
    <name type="scientific">mine drainage metagenome</name>
    <dbReference type="NCBI Taxonomy" id="410659"/>
    <lineage>
        <taxon>unclassified sequences</taxon>
        <taxon>metagenomes</taxon>
        <taxon>ecological metagenomes</taxon>
    </lineage>
</organism>
<comment type="caution">
    <text evidence="5">The sequence shown here is derived from an EMBL/GenBank/DDBJ whole genome shotgun (WGS) entry which is preliminary data.</text>
</comment>
<dbReference type="InterPro" id="IPR036412">
    <property type="entry name" value="HAD-like_sf"/>
</dbReference>